<keyword evidence="10" id="KW-1185">Reference proteome</keyword>
<sequence>MIIKNASIILEDKTIKKGWLEIENKKILSINEGETNLEGIDLKGSFLLPGFIDCHVHGGYGVDFESGTIEAYHKFANLVTKEGITTYVQGSVTNSKENNIKYMSAFKKFMKNQDLKSAKCLGIHLEGPFISPAKKGAHELALLEPPNIKTLKELIELSDDNIRIITYAPDLQDGGFTRYLIEHNILPSAGHTNTSVQDFLKDYKLGVRHLTHLFNGMSGVSQQEPGLTTAGLYFDDILCEVITDSIHIQPDTLRLIYKIKGPKGMCIITDAMNAKGLPDGEYKLGNLPVIKEGMKVFLKENKALAGAGATYDHNVRVMLKEIPNLSLNNLIYMTSINIAKQLNIFDKTGNIEVGKFADLTVLNNEYQVEKTFVNGELVYEK</sequence>
<dbReference type="Pfam" id="PF01979">
    <property type="entry name" value="Amidohydro_1"/>
    <property type="match status" value="1"/>
</dbReference>
<dbReference type="EMBL" id="CP046276">
    <property type="protein sequence ID" value="QGS51909.1"/>
    <property type="molecule type" value="Genomic_DNA"/>
</dbReference>
<evidence type="ECO:0000256" key="1">
    <source>
        <dbReference type="ARBA" id="ARBA00010716"/>
    </source>
</evidence>
<dbReference type="PANTHER" id="PTHR11113:SF14">
    <property type="entry name" value="N-ACETYLGLUCOSAMINE-6-PHOSPHATE DEACETYLASE"/>
    <property type="match status" value="1"/>
</dbReference>
<evidence type="ECO:0000256" key="6">
    <source>
        <dbReference type="PIRSR" id="PIRSR038994-1"/>
    </source>
</evidence>
<comment type="cofactor">
    <cofactor evidence="7">
        <name>a divalent metal cation</name>
        <dbReference type="ChEBI" id="CHEBI:60240"/>
    </cofactor>
    <text evidence="7">Binds 1 divalent metal cation per subunit.</text>
</comment>
<feature type="binding site" evidence="7">
    <location>
        <position position="191"/>
    </location>
    <ligand>
        <name>Zn(2+)</name>
        <dbReference type="ChEBI" id="CHEBI:29105"/>
    </ligand>
</feature>
<proteinExistence type="inferred from homology"/>
<keyword evidence="3 5" id="KW-0378">Hydrolase</keyword>
<evidence type="ECO:0000256" key="5">
    <source>
        <dbReference type="PIRNR" id="PIRNR038994"/>
    </source>
</evidence>
<evidence type="ECO:0000256" key="3">
    <source>
        <dbReference type="ARBA" id="ARBA00022801"/>
    </source>
</evidence>
<evidence type="ECO:0000256" key="4">
    <source>
        <dbReference type="ARBA" id="ARBA00023277"/>
    </source>
</evidence>
<dbReference type="AlphaFoldDB" id="A0A6I6C8X2"/>
<dbReference type="CDD" id="cd00854">
    <property type="entry name" value="NagA"/>
    <property type="match status" value="1"/>
</dbReference>
<feature type="binding site" evidence="7">
    <location>
        <position position="212"/>
    </location>
    <ligand>
        <name>Zn(2+)</name>
        <dbReference type="ChEBI" id="CHEBI:29105"/>
    </ligand>
</feature>
<dbReference type="InterPro" id="IPR003764">
    <property type="entry name" value="GlcNAc_6-P_deAcase"/>
</dbReference>
<dbReference type="InterPro" id="IPR011059">
    <property type="entry name" value="Metal-dep_hydrolase_composite"/>
</dbReference>
<evidence type="ECO:0000313" key="10">
    <source>
        <dbReference type="Proteomes" id="UP000424468"/>
    </source>
</evidence>
<dbReference type="GO" id="GO:0046872">
    <property type="term" value="F:metal ion binding"/>
    <property type="evidence" value="ECO:0007669"/>
    <property type="project" value="UniProtKB-KW"/>
</dbReference>
<dbReference type="PANTHER" id="PTHR11113">
    <property type="entry name" value="N-ACETYLGLUCOSAMINE-6-PHOSPHATE DEACETYLASE"/>
    <property type="match status" value="1"/>
</dbReference>
<comment type="similarity">
    <text evidence="1 5">Belongs to the metallo-dependent hydrolases superfamily. NagA family.</text>
</comment>
<feature type="active site" description="Proton donor/acceptor" evidence="6">
    <location>
        <position position="270"/>
    </location>
</feature>
<evidence type="ECO:0000313" key="9">
    <source>
        <dbReference type="EMBL" id="QGS51909.1"/>
    </source>
</evidence>
<evidence type="ECO:0000256" key="7">
    <source>
        <dbReference type="PIRSR" id="PIRSR038994-3"/>
    </source>
</evidence>
<feature type="binding site" evidence="7">
    <location>
        <position position="126"/>
    </location>
    <ligand>
        <name>Zn(2+)</name>
        <dbReference type="ChEBI" id="CHEBI:29105"/>
    </ligand>
</feature>
<accession>A0A6I6C8X2</accession>
<dbReference type="GO" id="GO:0006046">
    <property type="term" value="P:N-acetylglucosamine catabolic process"/>
    <property type="evidence" value="ECO:0007669"/>
    <property type="project" value="TreeGrafter"/>
</dbReference>
<organism evidence="9 10">
    <name type="scientific">Spiroplasma tabanidicola</name>
    <dbReference type="NCBI Taxonomy" id="324079"/>
    <lineage>
        <taxon>Bacteria</taxon>
        <taxon>Bacillati</taxon>
        <taxon>Mycoplasmatota</taxon>
        <taxon>Mollicutes</taxon>
        <taxon>Entomoplasmatales</taxon>
        <taxon>Spiroplasmataceae</taxon>
        <taxon>Spiroplasma</taxon>
    </lineage>
</organism>
<keyword evidence="2 7" id="KW-0479">Metal-binding</keyword>
<dbReference type="RefSeq" id="WP_156006342.1">
    <property type="nucleotide sequence ID" value="NZ_CP046276.1"/>
</dbReference>
<dbReference type="SUPFAM" id="SSF51338">
    <property type="entry name" value="Composite domain of metallo-dependent hydrolases"/>
    <property type="match status" value="1"/>
</dbReference>
<dbReference type="Proteomes" id="UP000424468">
    <property type="component" value="Chromosome"/>
</dbReference>
<dbReference type="NCBIfam" id="TIGR00221">
    <property type="entry name" value="nagA"/>
    <property type="match status" value="1"/>
</dbReference>
<evidence type="ECO:0000259" key="8">
    <source>
        <dbReference type="Pfam" id="PF01979"/>
    </source>
</evidence>
<reference evidence="9 10" key="1">
    <citation type="submission" date="2019-11" db="EMBL/GenBank/DDBJ databases">
        <title>Complete genome sequence of Spiroplasma tabanidicola TAUS-1 (DSM 22603).</title>
        <authorList>
            <person name="Huang C.-T."/>
            <person name="Lin Y.-C."/>
            <person name="Kuo C.-H."/>
        </authorList>
    </citation>
    <scope>NUCLEOTIDE SEQUENCE [LARGE SCALE GENOMIC DNA]</scope>
    <source>
        <strain evidence="9 10">TAUS-1</strain>
    </source>
</reference>
<feature type="domain" description="Amidohydrolase-related" evidence="8">
    <location>
        <begin position="46"/>
        <end position="378"/>
    </location>
</feature>
<dbReference type="KEGG" id="stab:STABA_v1c05460"/>
<dbReference type="PIRSF" id="PIRSF038994">
    <property type="entry name" value="NagA"/>
    <property type="match status" value="1"/>
</dbReference>
<dbReference type="Gene3D" id="2.30.40.10">
    <property type="entry name" value="Urease, subunit C, domain 1"/>
    <property type="match status" value="1"/>
</dbReference>
<gene>
    <name evidence="9" type="primary">nagA</name>
    <name evidence="9" type="ORF">STABA_v1c05460</name>
</gene>
<dbReference type="GO" id="GO:0008448">
    <property type="term" value="F:N-acetylglucosamine-6-phosphate deacetylase activity"/>
    <property type="evidence" value="ECO:0007669"/>
    <property type="project" value="InterPro"/>
</dbReference>
<dbReference type="InterPro" id="IPR006680">
    <property type="entry name" value="Amidohydro-rel"/>
</dbReference>
<evidence type="ECO:0000256" key="2">
    <source>
        <dbReference type="ARBA" id="ARBA00022723"/>
    </source>
</evidence>
<dbReference type="OrthoDB" id="9776488at2"/>
<dbReference type="Gene3D" id="3.20.20.140">
    <property type="entry name" value="Metal-dependent hydrolases"/>
    <property type="match status" value="1"/>
</dbReference>
<protein>
    <submittedName>
        <fullName evidence="9">N-acetylglucosamine-6-phosphate deacetylase</fullName>
    </submittedName>
</protein>
<keyword evidence="4 5" id="KW-0119">Carbohydrate metabolism</keyword>
<dbReference type="InterPro" id="IPR032466">
    <property type="entry name" value="Metal_Hydrolase"/>
</dbReference>
<dbReference type="SUPFAM" id="SSF51556">
    <property type="entry name" value="Metallo-dependent hydrolases"/>
    <property type="match status" value="1"/>
</dbReference>
<name>A0A6I6C8X2_9MOLU</name>